<dbReference type="InterPro" id="IPR058245">
    <property type="entry name" value="NreC/VraR/RcsB-like_REC"/>
</dbReference>
<dbReference type="PROSITE" id="PS50110">
    <property type="entry name" value="RESPONSE_REGULATORY"/>
    <property type="match status" value="1"/>
</dbReference>
<dbReference type="SMART" id="SM00421">
    <property type="entry name" value="HTH_LUXR"/>
    <property type="match status" value="1"/>
</dbReference>
<dbReference type="GO" id="GO:0000160">
    <property type="term" value="P:phosphorelay signal transduction system"/>
    <property type="evidence" value="ECO:0007669"/>
    <property type="project" value="InterPro"/>
</dbReference>
<evidence type="ECO:0000256" key="4">
    <source>
        <dbReference type="SAM" id="MobiDB-lite"/>
    </source>
</evidence>
<dbReference type="GO" id="GO:0003677">
    <property type="term" value="F:DNA binding"/>
    <property type="evidence" value="ECO:0007669"/>
    <property type="project" value="UniProtKB-KW"/>
</dbReference>
<dbReference type="InterPro" id="IPR000792">
    <property type="entry name" value="Tscrpt_reg_LuxR_C"/>
</dbReference>
<accession>A0A7V8JQS7</accession>
<feature type="domain" description="Response regulatory" evidence="6">
    <location>
        <begin position="26"/>
        <end position="148"/>
    </location>
</feature>
<keyword evidence="1 3" id="KW-0597">Phosphoprotein</keyword>
<dbReference type="SUPFAM" id="SSF46894">
    <property type="entry name" value="C-terminal effector domain of the bipartite response regulators"/>
    <property type="match status" value="1"/>
</dbReference>
<dbReference type="PANTHER" id="PTHR43214:SF43">
    <property type="entry name" value="TWO-COMPONENT RESPONSE REGULATOR"/>
    <property type="match status" value="1"/>
</dbReference>
<dbReference type="EMBL" id="WNDQ01000019">
    <property type="protein sequence ID" value="KAF1021669.1"/>
    <property type="molecule type" value="Genomic_DNA"/>
</dbReference>
<protein>
    <submittedName>
        <fullName evidence="7">Oxygen regulatory protein NreC</fullName>
    </submittedName>
</protein>
<proteinExistence type="predicted"/>
<dbReference type="InterPro" id="IPR011006">
    <property type="entry name" value="CheY-like_superfamily"/>
</dbReference>
<dbReference type="PANTHER" id="PTHR43214">
    <property type="entry name" value="TWO-COMPONENT RESPONSE REGULATOR"/>
    <property type="match status" value="1"/>
</dbReference>
<dbReference type="InterPro" id="IPR016032">
    <property type="entry name" value="Sig_transdc_resp-reg_C-effctor"/>
</dbReference>
<gene>
    <name evidence="7" type="primary">nreC</name>
    <name evidence="7" type="ORF">GAK30_01729</name>
</gene>
<dbReference type="InterPro" id="IPR001789">
    <property type="entry name" value="Sig_transdc_resp-reg_receiver"/>
</dbReference>
<evidence type="ECO:0000256" key="3">
    <source>
        <dbReference type="PROSITE-ProRule" id="PRU00169"/>
    </source>
</evidence>
<dbReference type="CDD" id="cd06170">
    <property type="entry name" value="LuxR_C_like"/>
    <property type="match status" value="1"/>
</dbReference>
<dbReference type="SMART" id="SM00448">
    <property type="entry name" value="REC"/>
    <property type="match status" value="1"/>
</dbReference>
<dbReference type="PRINTS" id="PR00038">
    <property type="entry name" value="HTHLUXR"/>
</dbReference>
<evidence type="ECO:0000313" key="8">
    <source>
        <dbReference type="Proteomes" id="UP000461670"/>
    </source>
</evidence>
<dbReference type="PROSITE" id="PS50043">
    <property type="entry name" value="HTH_LUXR_2"/>
    <property type="match status" value="1"/>
</dbReference>
<name>A0A7V8JQS7_9BURK</name>
<evidence type="ECO:0000259" key="5">
    <source>
        <dbReference type="PROSITE" id="PS50043"/>
    </source>
</evidence>
<comment type="caution">
    <text evidence="7">The sequence shown here is derived from an EMBL/GenBank/DDBJ whole genome shotgun (WGS) entry which is preliminary data.</text>
</comment>
<dbReference type="Proteomes" id="UP000461670">
    <property type="component" value="Unassembled WGS sequence"/>
</dbReference>
<dbReference type="Pfam" id="PF00072">
    <property type="entry name" value="Response_reg"/>
    <property type="match status" value="1"/>
</dbReference>
<feature type="modified residue" description="4-aspartylphosphate" evidence="3">
    <location>
        <position position="77"/>
    </location>
</feature>
<evidence type="ECO:0000313" key="7">
    <source>
        <dbReference type="EMBL" id="KAF1021669.1"/>
    </source>
</evidence>
<dbReference type="PROSITE" id="PS00622">
    <property type="entry name" value="HTH_LUXR_1"/>
    <property type="match status" value="1"/>
</dbReference>
<evidence type="ECO:0000256" key="2">
    <source>
        <dbReference type="ARBA" id="ARBA00023125"/>
    </source>
</evidence>
<reference evidence="8" key="1">
    <citation type="journal article" date="2020" name="MBio">
        <title>Horizontal gene transfer to a defensive symbiont with a reduced genome amongst a multipartite beetle microbiome.</title>
        <authorList>
            <person name="Waterworth S.C."/>
            <person name="Florez L.V."/>
            <person name="Rees E.R."/>
            <person name="Hertweck C."/>
            <person name="Kaltenpoth M."/>
            <person name="Kwan J.C."/>
        </authorList>
    </citation>
    <scope>NUCLEOTIDE SEQUENCE [LARGE SCALE GENOMIC DNA]</scope>
</reference>
<dbReference type="InterPro" id="IPR039420">
    <property type="entry name" value="WalR-like"/>
</dbReference>
<dbReference type="InterPro" id="IPR036388">
    <property type="entry name" value="WH-like_DNA-bd_sf"/>
</dbReference>
<feature type="domain" description="HTH luxR-type" evidence="5">
    <location>
        <begin position="133"/>
        <end position="198"/>
    </location>
</feature>
<organism evidence="7 8">
    <name type="scientific">Paracidovorax wautersii</name>
    <dbReference type="NCBI Taxonomy" id="1177982"/>
    <lineage>
        <taxon>Bacteria</taxon>
        <taxon>Pseudomonadati</taxon>
        <taxon>Pseudomonadota</taxon>
        <taxon>Betaproteobacteria</taxon>
        <taxon>Burkholderiales</taxon>
        <taxon>Comamonadaceae</taxon>
        <taxon>Paracidovorax</taxon>
    </lineage>
</organism>
<dbReference type="SUPFAM" id="SSF52172">
    <property type="entry name" value="CheY-like"/>
    <property type="match status" value="1"/>
</dbReference>
<dbReference type="Gene3D" id="3.40.50.2300">
    <property type="match status" value="1"/>
</dbReference>
<dbReference type="CDD" id="cd17535">
    <property type="entry name" value="REC_NarL-like"/>
    <property type="match status" value="1"/>
</dbReference>
<keyword evidence="2" id="KW-0238">DNA-binding</keyword>
<evidence type="ECO:0000259" key="6">
    <source>
        <dbReference type="PROSITE" id="PS50110"/>
    </source>
</evidence>
<feature type="compositionally biased region" description="Low complexity" evidence="4">
    <location>
        <begin position="1"/>
        <end position="10"/>
    </location>
</feature>
<dbReference type="Pfam" id="PF00196">
    <property type="entry name" value="GerE"/>
    <property type="match status" value="1"/>
</dbReference>
<feature type="region of interest" description="Disordered" evidence="4">
    <location>
        <begin position="1"/>
        <end position="20"/>
    </location>
</feature>
<sequence>MPLARPSSPSFSPPPEPASTVPAPVRVLLVDDHPLVRDGIRMRLEAAPGIVVVGEAANVDDAFAAVAQTEPDIVITDIRMPGRSGVELAADLSARFPDVRVVVLSMLKHAEYVHRALALGPELRQLLSGYLPAAVSRKPLTEREAAVLKLLAQGQSSKAIAEALGMSVRTVETHRLHLRRKLHLQGSTPLVNYAADFSDLAFSPRGPVC</sequence>
<evidence type="ECO:0000256" key="1">
    <source>
        <dbReference type="ARBA" id="ARBA00022553"/>
    </source>
</evidence>
<dbReference type="AlphaFoldDB" id="A0A7V8JQS7"/>
<dbReference type="GO" id="GO:0006355">
    <property type="term" value="P:regulation of DNA-templated transcription"/>
    <property type="evidence" value="ECO:0007669"/>
    <property type="project" value="InterPro"/>
</dbReference>
<dbReference type="Gene3D" id="1.10.10.10">
    <property type="entry name" value="Winged helix-like DNA-binding domain superfamily/Winged helix DNA-binding domain"/>
    <property type="match status" value="1"/>
</dbReference>